<evidence type="ECO:0000256" key="3">
    <source>
        <dbReference type="SAM" id="Phobius"/>
    </source>
</evidence>
<keyword evidence="3" id="KW-0812">Transmembrane</keyword>
<comment type="caution">
    <text evidence="5">The sequence shown here is derived from an EMBL/GenBank/DDBJ whole genome shotgun (WGS) entry which is preliminary data.</text>
</comment>
<dbReference type="PANTHER" id="PTHR48108:SF26">
    <property type="entry name" value="CBS DOMAIN-CONTAINING PROTEIN DDB_G0289609"/>
    <property type="match status" value="1"/>
</dbReference>
<dbReference type="SUPFAM" id="SSF54631">
    <property type="entry name" value="CBS-domain pair"/>
    <property type="match status" value="1"/>
</dbReference>
<dbReference type="InterPro" id="IPR046342">
    <property type="entry name" value="CBS_dom_sf"/>
</dbReference>
<keyword evidence="3" id="KW-0472">Membrane</keyword>
<feature type="domain" description="CBS" evidence="4">
    <location>
        <begin position="98"/>
        <end position="155"/>
    </location>
</feature>
<evidence type="ECO:0000256" key="1">
    <source>
        <dbReference type="ARBA" id="ARBA00022737"/>
    </source>
</evidence>
<keyword evidence="1" id="KW-0677">Repeat</keyword>
<organism evidence="5 6">
    <name type="scientific">Candidatus Yanofskybacteria bacterium RIFCSPLOWO2_02_FULL_44_18</name>
    <dbReference type="NCBI Taxonomy" id="1802705"/>
    <lineage>
        <taxon>Bacteria</taxon>
        <taxon>Candidatus Yanofskyibacteriota</taxon>
    </lineage>
</organism>
<dbReference type="AlphaFoldDB" id="A0A1F8H1W0"/>
<reference evidence="5 6" key="1">
    <citation type="journal article" date="2016" name="Nat. Commun.">
        <title>Thousands of microbial genomes shed light on interconnected biogeochemical processes in an aquifer system.</title>
        <authorList>
            <person name="Anantharaman K."/>
            <person name="Brown C.T."/>
            <person name="Hug L.A."/>
            <person name="Sharon I."/>
            <person name="Castelle C.J."/>
            <person name="Probst A.J."/>
            <person name="Thomas B.C."/>
            <person name="Singh A."/>
            <person name="Wilkins M.J."/>
            <person name="Karaoz U."/>
            <person name="Brodie E.L."/>
            <person name="Williams K.H."/>
            <person name="Hubbard S.S."/>
            <person name="Banfield J.F."/>
        </authorList>
    </citation>
    <scope>NUCLEOTIDE SEQUENCE [LARGE SCALE GENOMIC DNA]</scope>
</reference>
<evidence type="ECO:0000313" key="6">
    <source>
        <dbReference type="Proteomes" id="UP000177111"/>
    </source>
</evidence>
<evidence type="ECO:0000313" key="5">
    <source>
        <dbReference type="EMBL" id="OGN31250.1"/>
    </source>
</evidence>
<dbReference type="InterPro" id="IPR000644">
    <property type="entry name" value="CBS_dom"/>
</dbReference>
<dbReference type="EMBL" id="MGKT01000004">
    <property type="protein sequence ID" value="OGN31250.1"/>
    <property type="molecule type" value="Genomic_DNA"/>
</dbReference>
<keyword evidence="2" id="KW-0129">CBS domain</keyword>
<dbReference type="PANTHER" id="PTHR48108">
    <property type="entry name" value="CBS DOMAIN-CONTAINING PROTEIN CBSX2, CHLOROPLASTIC"/>
    <property type="match status" value="1"/>
</dbReference>
<dbReference type="Gene3D" id="3.10.580.10">
    <property type="entry name" value="CBS-domain"/>
    <property type="match status" value="1"/>
</dbReference>
<dbReference type="Pfam" id="PF00571">
    <property type="entry name" value="CBS"/>
    <property type="match status" value="2"/>
</dbReference>
<protein>
    <recommendedName>
        <fullName evidence="4">CBS domain-containing protein</fullName>
    </recommendedName>
</protein>
<feature type="domain" description="CBS" evidence="4">
    <location>
        <begin position="8"/>
        <end position="64"/>
    </location>
</feature>
<proteinExistence type="predicted"/>
<dbReference type="SMART" id="SM00116">
    <property type="entry name" value="CBS"/>
    <property type="match status" value="2"/>
</dbReference>
<evidence type="ECO:0000259" key="4">
    <source>
        <dbReference type="PROSITE" id="PS51371"/>
    </source>
</evidence>
<dbReference type="InterPro" id="IPR051462">
    <property type="entry name" value="CBS_domain-containing"/>
</dbReference>
<accession>A0A1F8H1W0</accession>
<evidence type="ECO:0000256" key="2">
    <source>
        <dbReference type="PROSITE-ProRule" id="PRU00703"/>
    </source>
</evidence>
<feature type="transmembrane region" description="Helical" evidence="3">
    <location>
        <begin position="187"/>
        <end position="209"/>
    </location>
</feature>
<dbReference type="Proteomes" id="UP000177111">
    <property type="component" value="Unassembled WGS sequence"/>
</dbReference>
<name>A0A1F8H1W0_9BACT</name>
<dbReference type="PROSITE" id="PS51371">
    <property type="entry name" value="CBS"/>
    <property type="match status" value="2"/>
</dbReference>
<sequence>MKTAGDIMVKNIISVTPDTSLIEAVHVMLDNNLNGLPVVQGGYLVGALSNQDMVVGGTSIHLPTFLKLFKKIDIYKSDAEHVKKEIKKISELKVKDAMNDNPYFVRESDSIFEIIDLFGKNSNASLPVVDEQKILTGIIDRHDVVKFMGEQNIDSRKLQEQLRIEEIINNFLNNFDKKFILVSKARVKIWLVASILFAMVGFAIAWIQILRINI</sequence>
<keyword evidence="3" id="KW-1133">Transmembrane helix</keyword>
<gene>
    <name evidence="5" type="ORF">A3I96_00335</name>
</gene>